<dbReference type="EMBL" id="VZRC01000925">
    <property type="protein sequence ID" value="NWS62859.1"/>
    <property type="molecule type" value="Genomic_DNA"/>
</dbReference>
<keyword evidence="3" id="KW-1185">Reference proteome</keyword>
<proteinExistence type="predicted"/>
<evidence type="ECO:0000313" key="2">
    <source>
        <dbReference type="EMBL" id="NWS62859.1"/>
    </source>
</evidence>
<dbReference type="AlphaFoldDB" id="A0A7K5H0I9"/>
<name>A0A7K5H0I9_9AVES</name>
<accession>A0A7K5H0I9</accession>
<gene>
    <name evidence="2" type="primary">Env1_0</name>
    <name evidence="2" type="ORF">CHUBUR_R15799</name>
</gene>
<protein>
    <submittedName>
        <fullName evidence="2">ENV1 protein</fullName>
    </submittedName>
</protein>
<dbReference type="Proteomes" id="UP000541181">
    <property type="component" value="Unassembled WGS sequence"/>
</dbReference>
<keyword evidence="1" id="KW-0812">Transmembrane</keyword>
<reference evidence="2 3" key="1">
    <citation type="submission" date="2019-09" db="EMBL/GenBank/DDBJ databases">
        <title>Bird 10,000 Genomes (B10K) Project - Family phase.</title>
        <authorList>
            <person name="Zhang G."/>
        </authorList>
    </citation>
    <scope>NUCLEOTIDE SEQUENCE [LARGE SCALE GENOMIC DNA]</scope>
    <source>
        <strain evidence="2">B10K-CU-031-22</strain>
    </source>
</reference>
<evidence type="ECO:0000256" key="1">
    <source>
        <dbReference type="SAM" id="Phobius"/>
    </source>
</evidence>
<feature type="transmembrane region" description="Helical" evidence="1">
    <location>
        <begin position="31"/>
        <end position="57"/>
    </location>
</feature>
<keyword evidence="1" id="KW-1133">Transmembrane helix</keyword>
<sequence>MTKLREGLEKRQRERESQRSWYKSWFNHSPWLTPLISTIAGPVILLILGLNFGPCIFNKLIGIVKVRLKAAHLMLIRAKYEPVNPETVLEETLALSYAELRRFDEQN</sequence>
<dbReference type="PANTHER" id="PTHR10424:SF82">
    <property type="entry name" value="ENVELOPE GLYCOPROTEIN-RELATED"/>
    <property type="match status" value="1"/>
</dbReference>
<dbReference type="OrthoDB" id="9633697at2759"/>
<feature type="non-terminal residue" evidence="2">
    <location>
        <position position="107"/>
    </location>
</feature>
<organism evidence="2 3">
    <name type="scientific">Chunga burmeisteri</name>
    <name type="common">Black-legged seriema</name>
    <dbReference type="NCBI Taxonomy" id="1352770"/>
    <lineage>
        <taxon>Eukaryota</taxon>
        <taxon>Metazoa</taxon>
        <taxon>Chordata</taxon>
        <taxon>Craniata</taxon>
        <taxon>Vertebrata</taxon>
        <taxon>Euteleostomi</taxon>
        <taxon>Archelosauria</taxon>
        <taxon>Archosauria</taxon>
        <taxon>Dinosauria</taxon>
        <taxon>Saurischia</taxon>
        <taxon>Theropoda</taxon>
        <taxon>Coelurosauria</taxon>
        <taxon>Aves</taxon>
        <taxon>Neognathae</taxon>
        <taxon>Neoaves</taxon>
        <taxon>Telluraves</taxon>
        <taxon>Australaves</taxon>
        <taxon>Cariamiformes</taxon>
        <taxon>Cariamidae</taxon>
        <taxon>Chunga</taxon>
    </lineage>
</organism>
<keyword evidence="1" id="KW-0472">Membrane</keyword>
<dbReference type="InterPro" id="IPR018154">
    <property type="entry name" value="TLV/ENV_coat_polyprotein"/>
</dbReference>
<feature type="non-terminal residue" evidence="2">
    <location>
        <position position="1"/>
    </location>
</feature>
<comment type="caution">
    <text evidence="2">The sequence shown here is derived from an EMBL/GenBank/DDBJ whole genome shotgun (WGS) entry which is preliminary data.</text>
</comment>
<evidence type="ECO:0000313" key="3">
    <source>
        <dbReference type="Proteomes" id="UP000541181"/>
    </source>
</evidence>
<dbReference type="Pfam" id="PF00429">
    <property type="entry name" value="TLV_coat"/>
    <property type="match status" value="1"/>
</dbReference>
<dbReference type="PANTHER" id="PTHR10424">
    <property type="entry name" value="VIRAL ENVELOPE PROTEIN"/>
    <property type="match status" value="1"/>
</dbReference>